<dbReference type="Proteomes" id="UP000198854">
    <property type="component" value="Unassembled WGS sequence"/>
</dbReference>
<organism evidence="1 2">
    <name type="scientific">Vibrio xiamenensis</name>
    <dbReference type="NCBI Taxonomy" id="861298"/>
    <lineage>
        <taxon>Bacteria</taxon>
        <taxon>Pseudomonadati</taxon>
        <taxon>Pseudomonadota</taxon>
        <taxon>Gammaproteobacteria</taxon>
        <taxon>Vibrionales</taxon>
        <taxon>Vibrionaceae</taxon>
        <taxon>Vibrio</taxon>
    </lineage>
</organism>
<reference evidence="1 2" key="1">
    <citation type="submission" date="2016-10" db="EMBL/GenBank/DDBJ databases">
        <authorList>
            <person name="de Groot N.N."/>
        </authorList>
    </citation>
    <scope>NUCLEOTIDE SEQUENCE [LARGE SCALE GENOMIC DNA]</scope>
    <source>
        <strain evidence="1 2">CGMCC 1.10228</strain>
    </source>
</reference>
<dbReference type="Gene3D" id="2.30.30.400">
    <property type="entry name" value="Rof-like"/>
    <property type="match status" value="1"/>
</dbReference>
<dbReference type="InterPro" id="IPR009778">
    <property type="entry name" value="ROF"/>
</dbReference>
<protein>
    <submittedName>
        <fullName evidence="1">Transcriptional antiterminator, Rof</fullName>
    </submittedName>
</protein>
<dbReference type="AlphaFoldDB" id="A0A1G8ABE0"/>
<dbReference type="InterPro" id="IPR023534">
    <property type="entry name" value="Rof/RNase_P-like"/>
</dbReference>
<accession>A0A1G8ABE0</accession>
<evidence type="ECO:0000313" key="2">
    <source>
        <dbReference type="Proteomes" id="UP000198854"/>
    </source>
</evidence>
<gene>
    <name evidence="1" type="ORF">SAMN04488136_11034</name>
</gene>
<evidence type="ECO:0000313" key="1">
    <source>
        <dbReference type="EMBL" id="SDH18345.1"/>
    </source>
</evidence>
<name>A0A1G8ABE0_9VIBR</name>
<sequence length="84" mass="9496">MLSCQDHDYVEIACTYHIPVRLVLLSGAIIEGKALDCRYDSARREIMLLKTLTGEQQVETADIRSMQALVINPHFDTVDFIQTA</sequence>
<keyword evidence="2" id="KW-1185">Reference proteome</keyword>
<dbReference type="Pfam" id="PF07073">
    <property type="entry name" value="ROF"/>
    <property type="match status" value="1"/>
</dbReference>
<proteinExistence type="predicted"/>
<dbReference type="SUPFAM" id="SSF101744">
    <property type="entry name" value="Rof/RNase P subunit-like"/>
    <property type="match status" value="1"/>
</dbReference>
<dbReference type="InterPro" id="IPR038626">
    <property type="entry name" value="Rof-like_sf"/>
</dbReference>
<dbReference type="STRING" id="861298.SAMN04488136_11034"/>
<dbReference type="RefSeq" id="WP_093272943.1">
    <property type="nucleotide sequence ID" value="NZ_FNDD01000010.1"/>
</dbReference>
<dbReference type="OrthoDB" id="5344363at2"/>
<dbReference type="EMBL" id="FNDD01000010">
    <property type="protein sequence ID" value="SDH18345.1"/>
    <property type="molecule type" value="Genomic_DNA"/>
</dbReference>